<comment type="similarity">
    <text evidence="1">Belongs to the peptidase S33 family.</text>
</comment>
<feature type="signal peptide" evidence="3">
    <location>
        <begin position="1"/>
        <end position="24"/>
    </location>
</feature>
<dbReference type="InterPro" id="IPR029058">
    <property type="entry name" value="AB_hydrolase_fold"/>
</dbReference>
<name>A0A7W7G439_9ACTN</name>
<dbReference type="InterPro" id="IPR051601">
    <property type="entry name" value="Serine_prot/Carboxylest_S33"/>
</dbReference>
<sequence length="548" mass="58519">MKVGQWLVVAGVAVALAGATPAQATVAPDRSGAAESRKVDAVPTPRLSWAACLEIAECATVQLPLDYDQPRGATTDVAVLRVKARDQANRIGSLFLNPGGPGVSATQIARLAPFFLSDELLDRFDIVGVDPRGVGSSRPVRCFASAEQQAPALRDLGELFPVTEAEKRAFVRGSQRYGRACSTTGRPLAGSMSTAEVARDHDVLRRAVGDDKLTFLGLSYGSVLGQYYANMFPDRFRALVVDGVLDARAWVGNTRQILDERINSSGAASRALFEILRRCDRAGETACAFAAGDPVRNFDTIARRLKSKPLVIGDRTITYARFITDVHTAMYLPTAGEEVTALAAEVRDALDGDTAALLKRLRTAGDRPYDNSREAVFGVLCTDGRFPARAAHWPAAVAAREKNAPYFGGGDLVWKDNACASSTWTVRDEDAYTGPFHRRTAAPVLVVGNFWDPSTNYAGAVSTSRLLPNSRLLSSNNWGHTAYGRGACATALIDAYLLTGTPPAGNPVCADAPQPFTGNTETFAESRGKQLIPVVDRAFAPIAGNQGA</sequence>
<dbReference type="InterPro" id="IPR013595">
    <property type="entry name" value="Pept_S33_TAP-like_C"/>
</dbReference>
<comment type="caution">
    <text evidence="6">The sequence shown here is derived from an EMBL/GenBank/DDBJ whole genome shotgun (WGS) entry which is preliminary data.</text>
</comment>
<feature type="chain" id="PRO_5030938457" evidence="3">
    <location>
        <begin position="25"/>
        <end position="548"/>
    </location>
</feature>
<dbReference type="RefSeq" id="WP_184952030.1">
    <property type="nucleotide sequence ID" value="NZ_BOMC01000080.1"/>
</dbReference>
<feature type="domain" description="Peptidase S33 tripeptidyl aminopeptidase-like C-terminal" evidence="5">
    <location>
        <begin position="413"/>
        <end position="509"/>
    </location>
</feature>
<evidence type="ECO:0000259" key="4">
    <source>
        <dbReference type="Pfam" id="PF00561"/>
    </source>
</evidence>
<keyword evidence="7" id="KW-1185">Reference proteome</keyword>
<dbReference type="SUPFAM" id="SSF53474">
    <property type="entry name" value="alpha/beta-Hydrolases"/>
    <property type="match status" value="1"/>
</dbReference>
<dbReference type="InterPro" id="IPR000073">
    <property type="entry name" value="AB_hydrolase_1"/>
</dbReference>
<gene>
    <name evidence="6" type="ORF">BKA14_003549</name>
</gene>
<organism evidence="6 7">
    <name type="scientific">Paractinoplanes abujensis</name>
    <dbReference type="NCBI Taxonomy" id="882441"/>
    <lineage>
        <taxon>Bacteria</taxon>
        <taxon>Bacillati</taxon>
        <taxon>Actinomycetota</taxon>
        <taxon>Actinomycetes</taxon>
        <taxon>Micromonosporales</taxon>
        <taxon>Micromonosporaceae</taxon>
        <taxon>Paractinoplanes</taxon>
    </lineage>
</organism>
<keyword evidence="3" id="KW-0732">Signal</keyword>
<dbReference type="Pfam" id="PF00561">
    <property type="entry name" value="Abhydrolase_1"/>
    <property type="match status" value="1"/>
</dbReference>
<accession>A0A7W7G439</accession>
<dbReference type="GO" id="GO:0016787">
    <property type="term" value="F:hydrolase activity"/>
    <property type="evidence" value="ECO:0007669"/>
    <property type="project" value="UniProtKB-KW"/>
</dbReference>
<evidence type="ECO:0000313" key="7">
    <source>
        <dbReference type="Proteomes" id="UP000542742"/>
    </source>
</evidence>
<evidence type="ECO:0000256" key="3">
    <source>
        <dbReference type="SAM" id="SignalP"/>
    </source>
</evidence>
<protein>
    <submittedName>
        <fullName evidence="6">Pimeloyl-ACP methyl ester carboxylesterase</fullName>
    </submittedName>
</protein>
<evidence type="ECO:0000313" key="6">
    <source>
        <dbReference type="EMBL" id="MBB4693401.1"/>
    </source>
</evidence>
<dbReference type="EMBL" id="JACHMF010000001">
    <property type="protein sequence ID" value="MBB4693401.1"/>
    <property type="molecule type" value="Genomic_DNA"/>
</dbReference>
<evidence type="ECO:0000256" key="1">
    <source>
        <dbReference type="ARBA" id="ARBA00010088"/>
    </source>
</evidence>
<dbReference type="PANTHER" id="PTHR43248">
    <property type="entry name" value="2-SUCCINYL-6-HYDROXY-2,4-CYCLOHEXADIENE-1-CARBOXYLATE SYNTHASE"/>
    <property type="match status" value="1"/>
</dbReference>
<dbReference type="AlphaFoldDB" id="A0A7W7G439"/>
<proteinExistence type="inferred from homology"/>
<dbReference type="Pfam" id="PF08386">
    <property type="entry name" value="Abhydrolase_4"/>
    <property type="match status" value="1"/>
</dbReference>
<keyword evidence="2" id="KW-0378">Hydrolase</keyword>
<feature type="domain" description="AB hydrolase-1" evidence="4">
    <location>
        <begin position="94"/>
        <end position="244"/>
    </location>
</feature>
<evidence type="ECO:0000256" key="2">
    <source>
        <dbReference type="ARBA" id="ARBA00022801"/>
    </source>
</evidence>
<dbReference type="Proteomes" id="UP000542742">
    <property type="component" value="Unassembled WGS sequence"/>
</dbReference>
<dbReference type="Gene3D" id="3.40.50.1820">
    <property type="entry name" value="alpha/beta hydrolase"/>
    <property type="match status" value="1"/>
</dbReference>
<reference evidence="6 7" key="1">
    <citation type="submission" date="2020-08" db="EMBL/GenBank/DDBJ databases">
        <title>Sequencing the genomes of 1000 actinobacteria strains.</title>
        <authorList>
            <person name="Klenk H.-P."/>
        </authorList>
    </citation>
    <scope>NUCLEOTIDE SEQUENCE [LARGE SCALE GENOMIC DNA]</scope>
    <source>
        <strain evidence="6 7">DSM 45518</strain>
    </source>
</reference>
<dbReference type="PANTHER" id="PTHR43248:SF25">
    <property type="entry name" value="AB HYDROLASE-1 DOMAIN-CONTAINING PROTEIN-RELATED"/>
    <property type="match status" value="1"/>
</dbReference>
<evidence type="ECO:0000259" key="5">
    <source>
        <dbReference type="Pfam" id="PF08386"/>
    </source>
</evidence>